<gene>
    <name evidence="2" type="ORF">DVH24_026121</name>
</gene>
<name>A0A498KMS7_MALDO</name>
<organism evidence="2 3">
    <name type="scientific">Malus domestica</name>
    <name type="common">Apple</name>
    <name type="synonym">Pyrus malus</name>
    <dbReference type="NCBI Taxonomy" id="3750"/>
    <lineage>
        <taxon>Eukaryota</taxon>
        <taxon>Viridiplantae</taxon>
        <taxon>Streptophyta</taxon>
        <taxon>Embryophyta</taxon>
        <taxon>Tracheophyta</taxon>
        <taxon>Spermatophyta</taxon>
        <taxon>Magnoliopsida</taxon>
        <taxon>eudicotyledons</taxon>
        <taxon>Gunneridae</taxon>
        <taxon>Pentapetalae</taxon>
        <taxon>rosids</taxon>
        <taxon>fabids</taxon>
        <taxon>Rosales</taxon>
        <taxon>Rosaceae</taxon>
        <taxon>Amygdaloideae</taxon>
        <taxon>Maleae</taxon>
        <taxon>Malus</taxon>
    </lineage>
</organism>
<keyword evidence="3" id="KW-1185">Reference proteome</keyword>
<feature type="compositionally biased region" description="Basic and acidic residues" evidence="1">
    <location>
        <begin position="108"/>
        <end position="125"/>
    </location>
</feature>
<dbReference type="Proteomes" id="UP000290289">
    <property type="component" value="Chromosome 2"/>
</dbReference>
<comment type="caution">
    <text evidence="2">The sequence shown here is derived from an EMBL/GenBank/DDBJ whole genome shotgun (WGS) entry which is preliminary data.</text>
</comment>
<reference evidence="2 3" key="1">
    <citation type="submission" date="2018-10" db="EMBL/GenBank/DDBJ databases">
        <title>A high-quality apple genome assembly.</title>
        <authorList>
            <person name="Hu J."/>
        </authorList>
    </citation>
    <scope>NUCLEOTIDE SEQUENCE [LARGE SCALE GENOMIC DNA]</scope>
    <source>
        <strain evidence="3">cv. HFTH1</strain>
        <tissue evidence="2">Young leaf</tissue>
    </source>
</reference>
<proteinExistence type="predicted"/>
<accession>A0A498KMS7</accession>
<feature type="region of interest" description="Disordered" evidence="1">
    <location>
        <begin position="78"/>
        <end position="125"/>
    </location>
</feature>
<protein>
    <submittedName>
        <fullName evidence="2">Uncharacterized protein</fullName>
    </submittedName>
</protein>
<evidence type="ECO:0000313" key="3">
    <source>
        <dbReference type="Proteomes" id="UP000290289"/>
    </source>
</evidence>
<sequence length="125" mass="14136">MAITTIMVCAKMRSVMSKKIVQVLIEEFVQYVFLSQPIISESNQLSCQHESTAEAKLNEIVDSESHRKGVNYSYSSYKVTSPTDMEEDDKSPQKLTGGHECNPTYIDSNEHFSAELDNDSEKHII</sequence>
<dbReference type="AlphaFoldDB" id="A0A498KMS7"/>
<evidence type="ECO:0000256" key="1">
    <source>
        <dbReference type="SAM" id="MobiDB-lite"/>
    </source>
</evidence>
<evidence type="ECO:0000313" key="2">
    <source>
        <dbReference type="EMBL" id="RXI06985.1"/>
    </source>
</evidence>
<dbReference type="EMBL" id="RDQH01000328">
    <property type="protein sequence ID" value="RXI06985.1"/>
    <property type="molecule type" value="Genomic_DNA"/>
</dbReference>